<sequence length="54" mass="6138">CLQEIADYTQRLISGMTSSVEAEYALAELKAYLPVPHKEFAELDRRTTTLLHTI</sequence>
<organism evidence="1">
    <name type="scientific">marine metagenome</name>
    <dbReference type="NCBI Taxonomy" id="408172"/>
    <lineage>
        <taxon>unclassified sequences</taxon>
        <taxon>metagenomes</taxon>
        <taxon>ecological metagenomes</taxon>
    </lineage>
</organism>
<dbReference type="EMBL" id="UINC01137717">
    <property type="protein sequence ID" value="SVD23229.1"/>
    <property type="molecule type" value="Genomic_DNA"/>
</dbReference>
<reference evidence="1" key="1">
    <citation type="submission" date="2018-05" db="EMBL/GenBank/DDBJ databases">
        <authorList>
            <person name="Lanie J.A."/>
            <person name="Ng W.-L."/>
            <person name="Kazmierczak K.M."/>
            <person name="Andrzejewski T.M."/>
            <person name="Davidsen T.M."/>
            <person name="Wayne K.J."/>
            <person name="Tettelin H."/>
            <person name="Glass J.I."/>
            <person name="Rusch D."/>
            <person name="Podicherti R."/>
            <person name="Tsui H.-C.T."/>
            <person name="Winkler M.E."/>
        </authorList>
    </citation>
    <scope>NUCLEOTIDE SEQUENCE</scope>
</reference>
<name>A0A382TMB6_9ZZZZ</name>
<protein>
    <submittedName>
        <fullName evidence="1">Uncharacterized protein</fullName>
    </submittedName>
</protein>
<gene>
    <name evidence="1" type="ORF">METZ01_LOCUS376083</name>
</gene>
<proteinExistence type="predicted"/>
<dbReference type="AlphaFoldDB" id="A0A382TMB6"/>
<evidence type="ECO:0000313" key="1">
    <source>
        <dbReference type="EMBL" id="SVD23229.1"/>
    </source>
</evidence>
<feature type="non-terminal residue" evidence="1">
    <location>
        <position position="1"/>
    </location>
</feature>
<accession>A0A382TMB6</accession>